<keyword evidence="9" id="KW-1185">Reference proteome</keyword>
<dbReference type="EMBL" id="JANBUW010000021">
    <property type="protein sequence ID" value="KAJ2850914.1"/>
    <property type="molecule type" value="Genomic_DNA"/>
</dbReference>
<keyword evidence="4 5" id="KW-0413">Isomerase</keyword>
<accession>A0A9W8I8R8</accession>
<keyword evidence="3 5" id="KW-0697">Rotamase</keyword>
<dbReference type="InterPro" id="IPR001179">
    <property type="entry name" value="PPIase_FKBP_dom"/>
</dbReference>
<evidence type="ECO:0000256" key="4">
    <source>
        <dbReference type="ARBA" id="ARBA00023235"/>
    </source>
</evidence>
<feature type="chain" id="PRO_5040843267" description="peptidylprolyl isomerase" evidence="6">
    <location>
        <begin position="22"/>
        <end position="144"/>
    </location>
</feature>
<dbReference type="InterPro" id="IPR046357">
    <property type="entry name" value="PPIase_dom_sf"/>
</dbReference>
<dbReference type="SUPFAM" id="SSF54534">
    <property type="entry name" value="FKBP-like"/>
    <property type="match status" value="1"/>
</dbReference>
<evidence type="ECO:0000256" key="1">
    <source>
        <dbReference type="ARBA" id="ARBA00000971"/>
    </source>
</evidence>
<dbReference type="PROSITE" id="PS50059">
    <property type="entry name" value="FKBP_PPIASE"/>
    <property type="match status" value="1"/>
</dbReference>
<evidence type="ECO:0000313" key="9">
    <source>
        <dbReference type="Proteomes" id="UP001139887"/>
    </source>
</evidence>
<evidence type="ECO:0000313" key="8">
    <source>
        <dbReference type="EMBL" id="KAJ2850914.1"/>
    </source>
</evidence>
<protein>
    <recommendedName>
        <fullName evidence="2 5">peptidylprolyl isomerase</fullName>
        <ecNumber evidence="2 5">5.2.1.8</ecNumber>
    </recommendedName>
</protein>
<dbReference type="EC" id="5.2.1.8" evidence="2 5"/>
<feature type="domain" description="PPIase FKBP-type" evidence="7">
    <location>
        <begin position="47"/>
        <end position="136"/>
    </location>
</feature>
<evidence type="ECO:0000256" key="5">
    <source>
        <dbReference type="PROSITE-ProRule" id="PRU00277"/>
    </source>
</evidence>
<comment type="caution">
    <text evidence="8">The sequence shown here is derived from an EMBL/GenBank/DDBJ whole genome shotgun (WGS) entry which is preliminary data.</text>
</comment>
<evidence type="ECO:0000259" key="7">
    <source>
        <dbReference type="PROSITE" id="PS50059"/>
    </source>
</evidence>
<dbReference type="AlphaFoldDB" id="A0A9W8I8R8"/>
<comment type="catalytic activity">
    <reaction evidence="1 5">
        <text>[protein]-peptidylproline (omega=180) = [protein]-peptidylproline (omega=0)</text>
        <dbReference type="Rhea" id="RHEA:16237"/>
        <dbReference type="Rhea" id="RHEA-COMP:10747"/>
        <dbReference type="Rhea" id="RHEA-COMP:10748"/>
        <dbReference type="ChEBI" id="CHEBI:83833"/>
        <dbReference type="ChEBI" id="CHEBI:83834"/>
        <dbReference type="EC" id="5.2.1.8"/>
    </reaction>
</comment>
<proteinExistence type="predicted"/>
<evidence type="ECO:0000256" key="3">
    <source>
        <dbReference type="ARBA" id="ARBA00023110"/>
    </source>
</evidence>
<name>A0A9W8I8R8_9FUNG</name>
<organism evidence="8 9">
    <name type="scientific">Coemansia brasiliensis</name>
    <dbReference type="NCBI Taxonomy" id="2650707"/>
    <lineage>
        <taxon>Eukaryota</taxon>
        <taxon>Fungi</taxon>
        <taxon>Fungi incertae sedis</taxon>
        <taxon>Zoopagomycota</taxon>
        <taxon>Kickxellomycotina</taxon>
        <taxon>Kickxellomycetes</taxon>
        <taxon>Kickxellales</taxon>
        <taxon>Kickxellaceae</taxon>
        <taxon>Coemansia</taxon>
    </lineage>
</organism>
<feature type="signal peptide" evidence="6">
    <location>
        <begin position="1"/>
        <end position="21"/>
    </location>
</feature>
<evidence type="ECO:0000256" key="2">
    <source>
        <dbReference type="ARBA" id="ARBA00013194"/>
    </source>
</evidence>
<dbReference type="FunFam" id="3.10.50.40:FF:000006">
    <property type="entry name" value="Peptidyl-prolyl cis-trans isomerase"/>
    <property type="match status" value="1"/>
</dbReference>
<dbReference type="Proteomes" id="UP001139887">
    <property type="component" value="Unassembled WGS sequence"/>
</dbReference>
<sequence>MKVIVTLAAILLLGFLAIAEGKGTAPTQLQIGVKFRPEDCTVRTKPGDKVSIHYTGTLFSDGTEFDTSLKRGKPLEFILGSGQVIKGWDQGLLNMCVGEKRKLKIPSDLAYGARGAPPAIPANAALVFETELMAINDNSSHDEL</sequence>
<dbReference type="OrthoDB" id="1902587at2759"/>
<dbReference type="InterPro" id="IPR044609">
    <property type="entry name" value="FKBP2/11"/>
</dbReference>
<evidence type="ECO:0000256" key="6">
    <source>
        <dbReference type="SAM" id="SignalP"/>
    </source>
</evidence>
<dbReference type="PANTHER" id="PTHR45779">
    <property type="entry name" value="PEPTIDYLPROLYL ISOMERASE"/>
    <property type="match status" value="1"/>
</dbReference>
<dbReference type="Pfam" id="PF00254">
    <property type="entry name" value="FKBP_C"/>
    <property type="match status" value="1"/>
</dbReference>
<keyword evidence="6" id="KW-0732">Signal</keyword>
<dbReference type="Gene3D" id="3.10.50.40">
    <property type="match status" value="1"/>
</dbReference>
<dbReference type="GO" id="GO:0003755">
    <property type="term" value="F:peptidyl-prolyl cis-trans isomerase activity"/>
    <property type="evidence" value="ECO:0007669"/>
    <property type="project" value="UniProtKB-KW"/>
</dbReference>
<reference evidence="8" key="1">
    <citation type="submission" date="2022-07" db="EMBL/GenBank/DDBJ databases">
        <title>Phylogenomic reconstructions and comparative analyses of Kickxellomycotina fungi.</title>
        <authorList>
            <person name="Reynolds N.K."/>
            <person name="Stajich J.E."/>
            <person name="Barry K."/>
            <person name="Grigoriev I.V."/>
            <person name="Crous P."/>
            <person name="Smith M.E."/>
        </authorList>
    </citation>
    <scope>NUCLEOTIDE SEQUENCE</scope>
    <source>
        <strain evidence="8">NRRL 1566</strain>
    </source>
</reference>
<dbReference type="PANTHER" id="PTHR45779:SF7">
    <property type="entry name" value="PEPTIDYLPROLYL ISOMERASE"/>
    <property type="match status" value="1"/>
</dbReference>
<dbReference type="GO" id="GO:0005783">
    <property type="term" value="C:endoplasmic reticulum"/>
    <property type="evidence" value="ECO:0007669"/>
    <property type="project" value="TreeGrafter"/>
</dbReference>
<gene>
    <name evidence="8" type="primary">FPR2</name>
    <name evidence="8" type="ORF">IWW36_001540</name>
</gene>